<feature type="compositionally biased region" description="Polar residues" evidence="1">
    <location>
        <begin position="26"/>
        <end position="36"/>
    </location>
</feature>
<dbReference type="Proteomes" id="UP000225277">
    <property type="component" value="Unassembled WGS sequence"/>
</dbReference>
<name>A0A2D3V9L4_9PEZI</name>
<evidence type="ECO:0000256" key="1">
    <source>
        <dbReference type="SAM" id="MobiDB-lite"/>
    </source>
</evidence>
<reference evidence="2 3" key="1">
    <citation type="submission" date="2016-03" db="EMBL/GenBank/DDBJ databases">
        <authorList>
            <person name="Ploux O."/>
        </authorList>
    </citation>
    <scope>NUCLEOTIDE SEQUENCE [LARGE SCALE GENOMIC DNA]</scope>
    <source>
        <strain evidence="2 3">URUG2</strain>
    </source>
</reference>
<protein>
    <submittedName>
        <fullName evidence="2">Uncharacterized protein</fullName>
    </submittedName>
</protein>
<dbReference type="EMBL" id="FJUY01000005">
    <property type="protein sequence ID" value="CZT18209.1"/>
    <property type="molecule type" value="Genomic_DNA"/>
</dbReference>
<evidence type="ECO:0000313" key="3">
    <source>
        <dbReference type="Proteomes" id="UP000225277"/>
    </source>
</evidence>
<proteinExistence type="predicted"/>
<evidence type="ECO:0000313" key="2">
    <source>
        <dbReference type="EMBL" id="CZT18209.1"/>
    </source>
</evidence>
<dbReference type="AlphaFoldDB" id="A0A2D3V9L4"/>
<sequence>MASAHFSPTSVLAVTKPSTGPPALEPTSTPFARPNSPWSTTILDAAKLPPASRQREILKLANNKLSNGYALFVHYVQPTLELRRKVLLDSGTTKKKFYKSVGKLYEDLPTGQKAFWNGEAARLRVLVRDKVITHEECVRHAGSPDQWDTYIEYAETAVAEYLLIPLPIKAPSLETPDLICDEQTITPISTIAPTEIDSPTTSLHQPLLDTLPEPFSFEPRMLYSHFAKYDLDEILSTPTRKRQLEKLHQLADLFDRTGRVLFYYYVYPRLWRRMRPLNADESIASFAQDLWRFAQGAVVQEWQVAEVDVKKMLGDGDVNGLALLRLGGLHPRVLRFHEMAEQAVGGRFGDIERSM</sequence>
<dbReference type="OrthoDB" id="3648584at2759"/>
<dbReference type="GeneID" id="35599233"/>
<keyword evidence="3" id="KW-1185">Reference proteome</keyword>
<dbReference type="STRING" id="112498.A0A2D3V9L4"/>
<accession>A0A2D3V9L4</accession>
<feature type="compositionally biased region" description="Polar residues" evidence="1">
    <location>
        <begin position="1"/>
        <end position="18"/>
    </location>
</feature>
<dbReference type="RefSeq" id="XP_023625099.1">
    <property type="nucleotide sequence ID" value="XM_023769331.1"/>
</dbReference>
<gene>
    <name evidence="2" type="ORF">RCC_04052</name>
</gene>
<organism evidence="2 3">
    <name type="scientific">Ramularia collo-cygni</name>
    <dbReference type="NCBI Taxonomy" id="112498"/>
    <lineage>
        <taxon>Eukaryota</taxon>
        <taxon>Fungi</taxon>
        <taxon>Dikarya</taxon>
        <taxon>Ascomycota</taxon>
        <taxon>Pezizomycotina</taxon>
        <taxon>Dothideomycetes</taxon>
        <taxon>Dothideomycetidae</taxon>
        <taxon>Mycosphaerellales</taxon>
        <taxon>Mycosphaerellaceae</taxon>
        <taxon>Ramularia</taxon>
    </lineage>
</organism>
<feature type="region of interest" description="Disordered" evidence="1">
    <location>
        <begin position="1"/>
        <end position="36"/>
    </location>
</feature>